<evidence type="ECO:0000313" key="1">
    <source>
        <dbReference type="EMBL" id="CAG8502217.1"/>
    </source>
</evidence>
<name>A0ACA9KZ64_9GLOM</name>
<dbReference type="Proteomes" id="UP000789702">
    <property type="component" value="Unassembled WGS sequence"/>
</dbReference>
<evidence type="ECO:0000313" key="2">
    <source>
        <dbReference type="Proteomes" id="UP000789702"/>
    </source>
</evidence>
<dbReference type="EMBL" id="CAJVPU010002500">
    <property type="protein sequence ID" value="CAG8502217.1"/>
    <property type="molecule type" value="Genomic_DNA"/>
</dbReference>
<comment type="caution">
    <text evidence="1">The sequence shown here is derived from an EMBL/GenBank/DDBJ whole genome shotgun (WGS) entry which is preliminary data.</text>
</comment>
<protein>
    <submittedName>
        <fullName evidence="1">10383_t:CDS:1</fullName>
    </submittedName>
</protein>
<keyword evidence="2" id="KW-1185">Reference proteome</keyword>
<accession>A0ACA9KZ64</accession>
<proteinExistence type="predicted"/>
<sequence length="382" mass="45297">TNPEIDKKYQDLFEVLSEYYEKKNFLIYSELIKHYSEKEDLFDEYKCVVDPEIKKNITMDQISQLKYTQNHSKEALTISKFFDRDKASPNDLILSGIIFNEEIQDKQKAIYEALKNESLWDSFCLPKLTMIGLSLKYQDFLLEHLNNKIVRIPFSNCEHETIKFELFHIFAKKLKDIWNDSQYKSQDSTITESTFCCQFVIHLVEFLQGYTGYTFQTAWNSVESVATKYRNNQDGPRRCPDNFWFFTSQKIKNLRYEFFYLEISGGPFANLENVNVKSHILENRKRIGKFCTTLMVYEIERKFDPLFHMKELVNINLPVHKPSENEFITFLEKLITVSDLFKQSLDNILIIESLLCEDEYDGYSSNDDTDLNLLFTENTMKF</sequence>
<gene>
    <name evidence="1" type="ORF">DHETER_LOCUS3059</name>
</gene>
<feature type="non-terminal residue" evidence="1">
    <location>
        <position position="1"/>
    </location>
</feature>
<reference evidence="1" key="1">
    <citation type="submission" date="2021-06" db="EMBL/GenBank/DDBJ databases">
        <authorList>
            <person name="Kallberg Y."/>
            <person name="Tangrot J."/>
            <person name="Rosling A."/>
        </authorList>
    </citation>
    <scope>NUCLEOTIDE SEQUENCE</scope>
    <source>
        <strain evidence="1">IL203A</strain>
    </source>
</reference>
<organism evidence="1 2">
    <name type="scientific">Dentiscutata heterogama</name>
    <dbReference type="NCBI Taxonomy" id="1316150"/>
    <lineage>
        <taxon>Eukaryota</taxon>
        <taxon>Fungi</taxon>
        <taxon>Fungi incertae sedis</taxon>
        <taxon>Mucoromycota</taxon>
        <taxon>Glomeromycotina</taxon>
        <taxon>Glomeromycetes</taxon>
        <taxon>Diversisporales</taxon>
        <taxon>Gigasporaceae</taxon>
        <taxon>Dentiscutata</taxon>
    </lineage>
</organism>